<dbReference type="SUPFAM" id="SSF54909">
    <property type="entry name" value="Dimeric alpha+beta barrel"/>
    <property type="match status" value="1"/>
</dbReference>
<protein>
    <submittedName>
        <fullName evidence="3">Dabb domain-containing protein</fullName>
    </submittedName>
</protein>
<dbReference type="InParanoid" id="A0A1Q3BRW7"/>
<accession>A0A1Q3BRW7</accession>
<dbReference type="OrthoDB" id="42919at2759"/>
<dbReference type="AlphaFoldDB" id="A0A1Q3BRW7"/>
<evidence type="ECO:0000256" key="1">
    <source>
        <dbReference type="ARBA" id="ARBA00011738"/>
    </source>
</evidence>
<dbReference type="SMART" id="SM00886">
    <property type="entry name" value="Dabb"/>
    <property type="match status" value="1"/>
</dbReference>
<keyword evidence="4" id="KW-1185">Reference proteome</keyword>
<comment type="caution">
    <text evidence="3">The sequence shown here is derived from an EMBL/GenBank/DDBJ whole genome shotgun (WGS) entry which is preliminary data.</text>
</comment>
<evidence type="ECO:0000313" key="3">
    <source>
        <dbReference type="EMBL" id="GAV70741.1"/>
    </source>
</evidence>
<gene>
    <name evidence="3" type="ORF">CFOL_v3_14239</name>
</gene>
<dbReference type="Pfam" id="PF07876">
    <property type="entry name" value="Dabb"/>
    <property type="match status" value="1"/>
</dbReference>
<name>A0A1Q3BRW7_CEPFO</name>
<dbReference type="Gene3D" id="3.30.70.100">
    <property type="match status" value="1"/>
</dbReference>
<reference evidence="4" key="1">
    <citation type="submission" date="2016-04" db="EMBL/GenBank/DDBJ databases">
        <title>Cephalotus genome sequencing.</title>
        <authorList>
            <person name="Fukushima K."/>
            <person name="Hasebe M."/>
            <person name="Fang X."/>
        </authorList>
    </citation>
    <scope>NUCLEOTIDE SEQUENCE [LARGE SCALE GENOMIC DNA]</scope>
    <source>
        <strain evidence="4">cv. St1</strain>
    </source>
</reference>
<dbReference type="InterPro" id="IPR011008">
    <property type="entry name" value="Dimeric_a/b-barrel"/>
</dbReference>
<dbReference type="Proteomes" id="UP000187406">
    <property type="component" value="Unassembled WGS sequence"/>
</dbReference>
<organism evidence="3 4">
    <name type="scientific">Cephalotus follicularis</name>
    <name type="common">Albany pitcher plant</name>
    <dbReference type="NCBI Taxonomy" id="3775"/>
    <lineage>
        <taxon>Eukaryota</taxon>
        <taxon>Viridiplantae</taxon>
        <taxon>Streptophyta</taxon>
        <taxon>Embryophyta</taxon>
        <taxon>Tracheophyta</taxon>
        <taxon>Spermatophyta</taxon>
        <taxon>Magnoliopsida</taxon>
        <taxon>eudicotyledons</taxon>
        <taxon>Gunneridae</taxon>
        <taxon>Pentapetalae</taxon>
        <taxon>rosids</taxon>
        <taxon>fabids</taxon>
        <taxon>Oxalidales</taxon>
        <taxon>Cephalotaceae</taxon>
        <taxon>Cephalotus</taxon>
    </lineage>
</organism>
<dbReference type="PANTHER" id="PTHR33178">
    <property type="match status" value="1"/>
</dbReference>
<evidence type="ECO:0000259" key="2">
    <source>
        <dbReference type="PROSITE" id="PS51502"/>
    </source>
</evidence>
<dbReference type="PANTHER" id="PTHR33178:SF3">
    <property type="entry name" value="STRESS-RESPONSE A_B BARREL DOMAIN-CONTAINING PROTEIN UP3"/>
    <property type="match status" value="1"/>
</dbReference>
<sequence length="154" mass="17064">MTNEHIVLFKLKPNVDPSKINAMINGVNGRISLDPVLHLTAGPILCIRSPLCNFTHVLHSRYASKEDLAAYAVHPTRMAMIKANELKGLKDGFSCGENIFPDRAKGFSITALAVFQGVNEMEAVDAEFVVDLYKDKLQDYLDSFIVIDFLLPSP</sequence>
<proteinExistence type="predicted"/>
<feature type="domain" description="Stress-response A/B barrel" evidence="2">
    <location>
        <begin position="3"/>
        <end position="98"/>
    </location>
</feature>
<evidence type="ECO:0000313" key="4">
    <source>
        <dbReference type="Proteomes" id="UP000187406"/>
    </source>
</evidence>
<comment type="subunit">
    <text evidence="1">Homodimer.</text>
</comment>
<dbReference type="InterPro" id="IPR013097">
    <property type="entry name" value="Dabb"/>
</dbReference>
<dbReference type="STRING" id="3775.A0A1Q3BRW7"/>
<dbReference type="EMBL" id="BDDD01000834">
    <property type="protein sequence ID" value="GAV70741.1"/>
    <property type="molecule type" value="Genomic_DNA"/>
</dbReference>
<dbReference type="InterPro" id="IPR044662">
    <property type="entry name" value="HS1/DABB1-like"/>
</dbReference>
<dbReference type="PROSITE" id="PS51502">
    <property type="entry name" value="S_R_A_B_BARREL"/>
    <property type="match status" value="1"/>
</dbReference>